<comment type="caution">
    <text evidence="1">The sequence shown here is derived from an EMBL/GenBank/DDBJ whole genome shotgun (WGS) entry which is preliminary data.</text>
</comment>
<protein>
    <submittedName>
        <fullName evidence="1">Uncharacterized protein</fullName>
    </submittedName>
</protein>
<organism evidence="1">
    <name type="scientific">marine sediment metagenome</name>
    <dbReference type="NCBI Taxonomy" id="412755"/>
    <lineage>
        <taxon>unclassified sequences</taxon>
        <taxon>metagenomes</taxon>
        <taxon>ecological metagenomes</taxon>
    </lineage>
</organism>
<reference evidence="1" key="1">
    <citation type="journal article" date="2014" name="Front. Microbiol.">
        <title>High frequency of phylogenetically diverse reductive dehalogenase-homologous genes in deep subseafloor sedimentary metagenomes.</title>
        <authorList>
            <person name="Kawai M."/>
            <person name="Futagami T."/>
            <person name="Toyoda A."/>
            <person name="Takaki Y."/>
            <person name="Nishi S."/>
            <person name="Hori S."/>
            <person name="Arai W."/>
            <person name="Tsubouchi T."/>
            <person name="Morono Y."/>
            <person name="Uchiyama I."/>
            <person name="Ito T."/>
            <person name="Fujiyama A."/>
            <person name="Inagaki F."/>
            <person name="Takami H."/>
        </authorList>
    </citation>
    <scope>NUCLEOTIDE SEQUENCE</scope>
    <source>
        <strain evidence="1">Expedition CK06-06</strain>
    </source>
</reference>
<proteinExistence type="predicted"/>
<dbReference type="EMBL" id="BARV01030443">
    <property type="protein sequence ID" value="GAI41412.1"/>
    <property type="molecule type" value="Genomic_DNA"/>
</dbReference>
<evidence type="ECO:0000313" key="1">
    <source>
        <dbReference type="EMBL" id="GAI41412.1"/>
    </source>
</evidence>
<accession>X1NBK5</accession>
<dbReference type="AlphaFoldDB" id="X1NBK5"/>
<name>X1NBK5_9ZZZZ</name>
<sequence length="100" mass="11346">MSPMSGTTAMEKPKLKATRSALPRAFFLGKRAAINVYPGKNSMKGKPRIIRKTLEAKKVTIIMSRIAKTFMSRSSFLSLILMAQQNLGQVERNNYTIYRY</sequence>
<gene>
    <name evidence="1" type="ORF">S06H3_48355</name>
</gene>